<comment type="subcellular location">
    <subcellularLocation>
        <location evidence="1">Nucleus</location>
    </subcellularLocation>
</comment>
<gene>
    <name evidence="8" type="ORF">QBC42DRAFT_34539</name>
</gene>
<name>A0AAV9HCM7_9PEZI</name>
<organism evidence="8 9">
    <name type="scientific">Cladorrhinum samala</name>
    <dbReference type="NCBI Taxonomy" id="585594"/>
    <lineage>
        <taxon>Eukaryota</taxon>
        <taxon>Fungi</taxon>
        <taxon>Dikarya</taxon>
        <taxon>Ascomycota</taxon>
        <taxon>Pezizomycotina</taxon>
        <taxon>Sordariomycetes</taxon>
        <taxon>Sordariomycetidae</taxon>
        <taxon>Sordariales</taxon>
        <taxon>Podosporaceae</taxon>
        <taxon>Cladorrhinum</taxon>
    </lineage>
</organism>
<proteinExistence type="predicted"/>
<evidence type="ECO:0000313" key="8">
    <source>
        <dbReference type="EMBL" id="KAK4457719.1"/>
    </source>
</evidence>
<feature type="region of interest" description="Disordered" evidence="6">
    <location>
        <begin position="164"/>
        <end position="236"/>
    </location>
</feature>
<keyword evidence="5" id="KW-0539">Nucleus</keyword>
<evidence type="ECO:0000259" key="7">
    <source>
        <dbReference type="PROSITE" id="PS50888"/>
    </source>
</evidence>
<dbReference type="InterPro" id="IPR011598">
    <property type="entry name" value="bHLH_dom"/>
</dbReference>
<feature type="region of interest" description="Disordered" evidence="6">
    <location>
        <begin position="48"/>
        <end position="94"/>
    </location>
</feature>
<dbReference type="GO" id="GO:0000981">
    <property type="term" value="F:DNA-binding transcription factor activity, RNA polymerase II-specific"/>
    <property type="evidence" value="ECO:0007669"/>
    <property type="project" value="TreeGrafter"/>
</dbReference>
<dbReference type="Proteomes" id="UP001321749">
    <property type="component" value="Unassembled WGS sequence"/>
</dbReference>
<dbReference type="InterPro" id="IPR052207">
    <property type="entry name" value="Max-like/E-box_TFs"/>
</dbReference>
<dbReference type="InterPro" id="IPR036638">
    <property type="entry name" value="HLH_DNA-bd_sf"/>
</dbReference>
<evidence type="ECO:0000256" key="5">
    <source>
        <dbReference type="ARBA" id="ARBA00023242"/>
    </source>
</evidence>
<evidence type="ECO:0000313" key="9">
    <source>
        <dbReference type="Proteomes" id="UP001321749"/>
    </source>
</evidence>
<keyword evidence="9" id="KW-1185">Reference proteome</keyword>
<reference evidence="8" key="1">
    <citation type="journal article" date="2023" name="Mol. Phylogenet. Evol.">
        <title>Genome-scale phylogeny and comparative genomics of the fungal order Sordariales.</title>
        <authorList>
            <person name="Hensen N."/>
            <person name="Bonometti L."/>
            <person name="Westerberg I."/>
            <person name="Brannstrom I.O."/>
            <person name="Guillou S."/>
            <person name="Cros-Aarteil S."/>
            <person name="Calhoun S."/>
            <person name="Haridas S."/>
            <person name="Kuo A."/>
            <person name="Mondo S."/>
            <person name="Pangilinan J."/>
            <person name="Riley R."/>
            <person name="LaButti K."/>
            <person name="Andreopoulos B."/>
            <person name="Lipzen A."/>
            <person name="Chen C."/>
            <person name="Yan M."/>
            <person name="Daum C."/>
            <person name="Ng V."/>
            <person name="Clum A."/>
            <person name="Steindorff A."/>
            <person name="Ohm R.A."/>
            <person name="Martin F."/>
            <person name="Silar P."/>
            <person name="Natvig D.O."/>
            <person name="Lalanne C."/>
            <person name="Gautier V."/>
            <person name="Ament-Velasquez S.L."/>
            <person name="Kruys A."/>
            <person name="Hutchinson M.I."/>
            <person name="Powell A.J."/>
            <person name="Barry K."/>
            <person name="Miller A.N."/>
            <person name="Grigoriev I.V."/>
            <person name="Debuchy R."/>
            <person name="Gladieux P."/>
            <person name="Hiltunen Thoren M."/>
            <person name="Johannesson H."/>
        </authorList>
    </citation>
    <scope>NUCLEOTIDE SEQUENCE</scope>
    <source>
        <strain evidence="8">PSN324</strain>
    </source>
</reference>
<feature type="compositionally biased region" description="Polar residues" evidence="6">
    <location>
        <begin position="223"/>
        <end position="236"/>
    </location>
</feature>
<dbReference type="GO" id="GO:0046983">
    <property type="term" value="F:protein dimerization activity"/>
    <property type="evidence" value="ECO:0007669"/>
    <property type="project" value="InterPro"/>
</dbReference>
<dbReference type="Pfam" id="PF00010">
    <property type="entry name" value="HLH"/>
    <property type="match status" value="1"/>
</dbReference>
<dbReference type="SMART" id="SM00353">
    <property type="entry name" value="HLH"/>
    <property type="match status" value="1"/>
</dbReference>
<dbReference type="AlphaFoldDB" id="A0AAV9HCM7"/>
<dbReference type="EMBL" id="MU865100">
    <property type="protein sequence ID" value="KAK4457719.1"/>
    <property type="molecule type" value="Genomic_DNA"/>
</dbReference>
<feature type="compositionally biased region" description="Basic and acidic residues" evidence="6">
    <location>
        <begin position="72"/>
        <end position="94"/>
    </location>
</feature>
<reference evidence="8" key="2">
    <citation type="submission" date="2023-06" db="EMBL/GenBank/DDBJ databases">
        <authorList>
            <consortium name="Lawrence Berkeley National Laboratory"/>
            <person name="Mondo S.J."/>
            <person name="Hensen N."/>
            <person name="Bonometti L."/>
            <person name="Westerberg I."/>
            <person name="Brannstrom I.O."/>
            <person name="Guillou S."/>
            <person name="Cros-Aarteil S."/>
            <person name="Calhoun S."/>
            <person name="Haridas S."/>
            <person name="Kuo A."/>
            <person name="Pangilinan J."/>
            <person name="Riley R."/>
            <person name="Labutti K."/>
            <person name="Andreopoulos B."/>
            <person name="Lipzen A."/>
            <person name="Chen C."/>
            <person name="Yanf M."/>
            <person name="Daum C."/>
            <person name="Ng V."/>
            <person name="Clum A."/>
            <person name="Steindorff A."/>
            <person name="Ohm R."/>
            <person name="Martin F."/>
            <person name="Silar P."/>
            <person name="Natvig D."/>
            <person name="Lalanne C."/>
            <person name="Gautier V."/>
            <person name="Ament-Velasquez S.L."/>
            <person name="Kruys A."/>
            <person name="Hutchinson M.I."/>
            <person name="Powell A.J."/>
            <person name="Barry K."/>
            <person name="Miller A.N."/>
            <person name="Grigoriev I.V."/>
            <person name="Debuchy R."/>
            <person name="Gladieux P."/>
            <person name="Thoren M.H."/>
            <person name="Johannesson H."/>
        </authorList>
    </citation>
    <scope>NUCLEOTIDE SEQUENCE</scope>
    <source>
        <strain evidence="8">PSN324</strain>
    </source>
</reference>
<dbReference type="SUPFAM" id="SSF47459">
    <property type="entry name" value="HLH, helix-loop-helix DNA-binding domain"/>
    <property type="match status" value="1"/>
</dbReference>
<comment type="caution">
    <text evidence="8">The sequence shown here is derived from an EMBL/GenBank/DDBJ whole genome shotgun (WGS) entry which is preliminary data.</text>
</comment>
<keyword evidence="2" id="KW-0805">Transcription regulation</keyword>
<dbReference type="GO" id="GO:0005634">
    <property type="term" value="C:nucleus"/>
    <property type="evidence" value="ECO:0007669"/>
    <property type="project" value="UniProtKB-SubCell"/>
</dbReference>
<keyword evidence="3" id="KW-0238">DNA-binding</keyword>
<keyword evidence="4" id="KW-0804">Transcription</keyword>
<feature type="domain" description="BHLH" evidence="7">
    <location>
        <begin position="81"/>
        <end position="132"/>
    </location>
</feature>
<evidence type="ECO:0000256" key="3">
    <source>
        <dbReference type="ARBA" id="ARBA00023125"/>
    </source>
</evidence>
<evidence type="ECO:0000256" key="1">
    <source>
        <dbReference type="ARBA" id="ARBA00004123"/>
    </source>
</evidence>
<dbReference type="PANTHER" id="PTHR15741">
    <property type="entry name" value="BASIC HELIX-LOOP-HELIX ZIP TRANSCRIPTION FACTOR"/>
    <property type="match status" value="1"/>
</dbReference>
<protein>
    <recommendedName>
        <fullName evidence="7">BHLH domain-containing protein</fullName>
    </recommendedName>
</protein>
<sequence>MQEPAFPKTLKNRQPFSPLTRTGCLITLHLYNTRTAPSVITSILDTPNTDKRCTMASSSSGLPQKSPDGEDDQKPRLTDEEKKANHIASEQKRRQAIRDAFDRISTIVPGLEGQARSEGIVLNSTIEYIRLKMRERRDMIAEADARGITIPADLRASVEMLPEGFLDDEPSSPGEDSSVNQRVIAKPVSRKKSTAKRPSSQQSVEKNSNAKHPTEQPSRQESDTAVVSAQQSPYQG</sequence>
<dbReference type="PANTHER" id="PTHR15741:SF39">
    <property type="entry name" value="BHLH TRANSCRIPTION FACTOR (EUROFUNG)"/>
    <property type="match status" value="1"/>
</dbReference>
<evidence type="ECO:0000256" key="4">
    <source>
        <dbReference type="ARBA" id="ARBA00023163"/>
    </source>
</evidence>
<dbReference type="Gene3D" id="4.10.280.10">
    <property type="entry name" value="Helix-loop-helix DNA-binding domain"/>
    <property type="match status" value="1"/>
</dbReference>
<evidence type="ECO:0000256" key="6">
    <source>
        <dbReference type="SAM" id="MobiDB-lite"/>
    </source>
</evidence>
<feature type="compositionally biased region" description="Basic and acidic residues" evidence="6">
    <location>
        <begin position="212"/>
        <end position="222"/>
    </location>
</feature>
<evidence type="ECO:0000256" key="2">
    <source>
        <dbReference type="ARBA" id="ARBA00023015"/>
    </source>
</evidence>
<accession>A0AAV9HCM7</accession>
<dbReference type="GO" id="GO:0000978">
    <property type="term" value="F:RNA polymerase II cis-regulatory region sequence-specific DNA binding"/>
    <property type="evidence" value="ECO:0007669"/>
    <property type="project" value="TreeGrafter"/>
</dbReference>
<feature type="compositionally biased region" description="Polar residues" evidence="6">
    <location>
        <begin position="196"/>
        <end position="211"/>
    </location>
</feature>
<dbReference type="PROSITE" id="PS50888">
    <property type="entry name" value="BHLH"/>
    <property type="match status" value="1"/>
</dbReference>